<sequence>MSHNVPPTKRILLRSGKSPYAVMSVEEALHRDVIATNAGNLIFSDAAHKILETPRTEVVSNEMRTEVAEAARINEEYDAFVVPLANAFRPSFEPGLKRLTRLIGRLKIPVVVLGVGAQTGLSYNPDRLKPMEPSVRAFVSAVLDRSASIGVRGEFTEKYLKDMGFGDVEVIGCPSLFMYGKELPVQKRAQELTADSRIAINGSHSAVRKPVMERTLSRTHARYPNLRFIGQNLSDAKQLHWRDLSDPNGKVTAMPTHPDHPMYREGKVRVYVDPVTWIDDLRDFDYSFGSRIHGNIAALLAGTPATVLCADSRTLELCRYFEIPHRRIDKLPEDVDPARLYEETDLSALTGNHHERFERFTAFLDRNGLENTFSHGDGGAAFEKKLRSLDFPAGVRPWTDTDLASLASRMGWLNNRVGELTEENTRLRRELTRAKAGARRPTAVPAPTSVYRKARRVVGAPLRRALQGGRNQGSGGS</sequence>
<dbReference type="EMBL" id="JBHMDI010000068">
    <property type="protein sequence ID" value="MFB9350246.1"/>
    <property type="molecule type" value="Genomic_DNA"/>
</dbReference>
<comment type="caution">
    <text evidence="2">The sequence shown here is derived from an EMBL/GenBank/DDBJ whole genome shotgun (WGS) entry which is preliminary data.</text>
</comment>
<protein>
    <submittedName>
        <fullName evidence="2">Polysaccharide pyruvyl transferase family protein</fullName>
    </submittedName>
</protein>
<gene>
    <name evidence="2" type="ORF">ACFFUA_22840</name>
</gene>
<reference evidence="2 3" key="1">
    <citation type="submission" date="2024-09" db="EMBL/GenBank/DDBJ databases">
        <authorList>
            <person name="Sun Q."/>
            <person name="Mori K."/>
        </authorList>
    </citation>
    <scope>NUCLEOTIDE SEQUENCE [LARGE SCALE GENOMIC DNA]</scope>
    <source>
        <strain evidence="2 3">JCM 9767</strain>
    </source>
</reference>
<dbReference type="Pfam" id="PF04230">
    <property type="entry name" value="PS_pyruv_trans"/>
    <property type="match status" value="1"/>
</dbReference>
<evidence type="ECO:0000259" key="1">
    <source>
        <dbReference type="Pfam" id="PF04230"/>
    </source>
</evidence>
<evidence type="ECO:0000313" key="2">
    <source>
        <dbReference type="EMBL" id="MFB9350246.1"/>
    </source>
</evidence>
<dbReference type="InterPro" id="IPR007345">
    <property type="entry name" value="Polysacch_pyruvyl_Trfase"/>
</dbReference>
<keyword evidence="3" id="KW-1185">Reference proteome</keyword>
<feature type="domain" description="Polysaccharide pyruvyl transferase" evidence="1">
    <location>
        <begin position="102"/>
        <end position="308"/>
    </location>
</feature>
<dbReference type="Proteomes" id="UP001589753">
    <property type="component" value="Unassembled WGS sequence"/>
</dbReference>
<proteinExistence type="predicted"/>
<evidence type="ECO:0000313" key="3">
    <source>
        <dbReference type="Proteomes" id="UP001589753"/>
    </source>
</evidence>
<dbReference type="RefSeq" id="WP_037803096.1">
    <property type="nucleotide sequence ID" value="NZ_JBHMDI010000068.1"/>
</dbReference>
<organism evidence="2 3">
    <name type="scientific">Streptomyces heliomycini</name>
    <dbReference type="NCBI Taxonomy" id="284032"/>
    <lineage>
        <taxon>Bacteria</taxon>
        <taxon>Bacillati</taxon>
        <taxon>Actinomycetota</taxon>
        <taxon>Actinomycetes</taxon>
        <taxon>Kitasatosporales</taxon>
        <taxon>Streptomycetaceae</taxon>
        <taxon>Streptomyces</taxon>
    </lineage>
</organism>
<name>A0ABV5LHA6_9ACTN</name>
<keyword evidence="2" id="KW-0808">Transferase</keyword>
<dbReference type="GO" id="GO:0016740">
    <property type="term" value="F:transferase activity"/>
    <property type="evidence" value="ECO:0007669"/>
    <property type="project" value="UniProtKB-KW"/>
</dbReference>
<accession>A0ABV5LHA6</accession>